<dbReference type="InterPro" id="IPR011904">
    <property type="entry name" value="Ac_CoA_lig"/>
</dbReference>
<accession>A0A1Q6DVZ9</accession>
<evidence type="ECO:0000256" key="3">
    <source>
        <dbReference type="ARBA" id="ARBA00022598"/>
    </source>
</evidence>
<feature type="region of interest" description="Disordered" evidence="7">
    <location>
        <begin position="1"/>
        <end position="21"/>
    </location>
</feature>
<reference evidence="11" key="1">
    <citation type="submission" date="2016-12" db="EMBL/GenBank/DDBJ databases">
        <title>Discovery of methanogenic haloarchaea.</title>
        <authorList>
            <person name="Sorokin D.Y."/>
            <person name="Makarova K.S."/>
            <person name="Abbas B."/>
            <person name="Ferrer M."/>
            <person name="Golyshin P.N."/>
        </authorList>
    </citation>
    <scope>NUCLEOTIDE SEQUENCE [LARGE SCALE GENOMIC DNA]</scope>
    <source>
        <strain evidence="11">HMET1</strain>
    </source>
</reference>
<dbReference type="PANTHER" id="PTHR24095">
    <property type="entry name" value="ACETYL-COENZYME A SYNTHETASE"/>
    <property type="match status" value="1"/>
</dbReference>
<evidence type="ECO:0000313" key="11">
    <source>
        <dbReference type="EMBL" id="OKY78541.1"/>
    </source>
</evidence>
<dbReference type="GO" id="GO:0003987">
    <property type="term" value="F:acetate-CoA ligase activity"/>
    <property type="evidence" value="ECO:0007669"/>
    <property type="project" value="UniProtKB-UniRule"/>
</dbReference>
<name>A0A1Q6DVZ9_METT1</name>
<dbReference type="PANTHER" id="PTHR24095:SF14">
    <property type="entry name" value="ACETYL-COENZYME A SYNTHETASE 1"/>
    <property type="match status" value="1"/>
</dbReference>
<evidence type="ECO:0000256" key="4">
    <source>
        <dbReference type="ARBA" id="ARBA00022741"/>
    </source>
</evidence>
<keyword evidence="4" id="KW-0547">Nucleotide-binding</keyword>
<dbReference type="EC" id="6.2.1.1" evidence="2 6"/>
<dbReference type="EMBL" id="MSDW01000001">
    <property type="protein sequence ID" value="OKY78541.1"/>
    <property type="molecule type" value="Genomic_DNA"/>
</dbReference>
<evidence type="ECO:0000259" key="10">
    <source>
        <dbReference type="Pfam" id="PF16177"/>
    </source>
</evidence>
<dbReference type="Gene3D" id="3.30.300.30">
    <property type="match status" value="1"/>
</dbReference>
<dbReference type="InterPro" id="IPR025110">
    <property type="entry name" value="AMP-bd_C"/>
</dbReference>
<dbReference type="InParanoid" id="A0A1Q6DVZ9"/>
<dbReference type="GO" id="GO:0016208">
    <property type="term" value="F:AMP binding"/>
    <property type="evidence" value="ECO:0007669"/>
    <property type="project" value="InterPro"/>
</dbReference>
<dbReference type="InterPro" id="IPR032387">
    <property type="entry name" value="ACAS_N"/>
</dbReference>
<gene>
    <name evidence="11" type="ORF">BTN85_1037</name>
</gene>
<dbReference type="Proteomes" id="UP000185744">
    <property type="component" value="Unassembled WGS sequence"/>
</dbReference>
<comment type="caution">
    <text evidence="11">The sequence shown here is derived from an EMBL/GenBank/DDBJ whole genome shotgun (WGS) entry which is preliminary data.</text>
</comment>
<feature type="domain" description="AMP-binding enzyme C-terminal" evidence="9">
    <location>
        <begin position="535"/>
        <end position="613"/>
    </location>
</feature>
<dbReference type="InterPro" id="IPR000873">
    <property type="entry name" value="AMP-dep_synth/lig_dom"/>
</dbReference>
<organism evidence="11 12">
    <name type="scientific">Methanohalarchaeum thermophilum</name>
    <dbReference type="NCBI Taxonomy" id="1903181"/>
    <lineage>
        <taxon>Archaea</taxon>
        <taxon>Methanobacteriati</taxon>
        <taxon>Methanobacteriota</taxon>
        <taxon>Methanonatronarchaeia</taxon>
        <taxon>Methanonatronarchaeales</taxon>
        <taxon>Methanonatronarchaeaceae</taxon>
        <taxon>Candidatus Methanohalarchaeum</taxon>
    </lineage>
</organism>
<proteinExistence type="inferred from homology"/>
<keyword evidence="12" id="KW-1185">Reference proteome</keyword>
<feature type="domain" description="AMP-dependent synthetase/ligase" evidence="8">
    <location>
        <begin position="76"/>
        <end position="465"/>
    </location>
</feature>
<dbReference type="SUPFAM" id="SSF56801">
    <property type="entry name" value="Acetyl-CoA synthetase-like"/>
    <property type="match status" value="1"/>
</dbReference>
<keyword evidence="5" id="KW-0067">ATP-binding</keyword>
<dbReference type="InterPro" id="IPR045851">
    <property type="entry name" value="AMP-bd_C_sf"/>
</dbReference>
<evidence type="ECO:0000256" key="6">
    <source>
        <dbReference type="NCBIfam" id="TIGR02188"/>
    </source>
</evidence>
<dbReference type="STRING" id="1903181.BTN85_1037"/>
<dbReference type="Pfam" id="PF16177">
    <property type="entry name" value="ACAS_N"/>
    <property type="match status" value="1"/>
</dbReference>
<feature type="domain" description="Acetyl-coenzyme A synthetase N-terminal" evidence="10">
    <location>
        <begin position="30"/>
        <end position="74"/>
    </location>
</feature>
<dbReference type="NCBIfam" id="TIGR02188">
    <property type="entry name" value="Ac_CoA_lig_AcsA"/>
    <property type="match status" value="1"/>
</dbReference>
<dbReference type="Gene3D" id="3.40.50.12780">
    <property type="entry name" value="N-terminal domain of ligase-like"/>
    <property type="match status" value="1"/>
</dbReference>
<sequence length="651" mass="74613">MAGKKEQQKIKPTQEFKEQANTKDRVECQNYPQCFERYANLLDWKENWDKVLDATNPPFYKWFVGGKLNASYNCIDRHLEERKDQTAIIWEGEKGENQRIAYQDLYRKTNELAAVLRDELDIEEDEVITLHLPMLPALPITMLACARIGAPHSEVFAGFSAKAVAERMDDAKSNILITCDGYYRRGKFLNHKEKADKAVEEADIDVDKVLIWKRNDEIHPEVDLKEDRDLIVQDLLDNKKGERVEPVPRNSEDLLFLMYTSGTTGKPKGCQHRTGGYLAYVAGTSRDIHDIHPEDTYWCMADIGWITGHSYIVYGPLALGTTTVMYEGAPDYPNKGRTWEIAEKYDIDTLNTSPTAIRMFSKWGKEYPEQYDFDFKLLGTVGEPIQEEAWEWYYKNIGKRKAPVVDKWWQTETGGNLITTYPASDEMKPGAAGKPIMGIEAAVYDEEGKEIDPGEQGSIVITKPWPGMLQTIYGNDERFISEYWENYSDTESDEMEDWVYEPEDEVRLEEDGYYRFLGRKDEVMNVAGHRLGTGELEDAITEVPEVAEVAVAARKHAEKGEVPDAYVILKQDTDGSDELREKITKSVETEIGPIARPYNIFFVEDVPKTRSGKIMRRLLEDISNQEPLGDITTLKDPEVPEQIREKVRSIE</sequence>
<evidence type="ECO:0000256" key="1">
    <source>
        <dbReference type="ARBA" id="ARBA00006432"/>
    </source>
</evidence>
<dbReference type="NCBIfam" id="NF001208">
    <property type="entry name" value="PRK00174.1"/>
    <property type="match status" value="1"/>
</dbReference>
<evidence type="ECO:0000259" key="9">
    <source>
        <dbReference type="Pfam" id="PF13193"/>
    </source>
</evidence>
<dbReference type="GO" id="GO:0005524">
    <property type="term" value="F:ATP binding"/>
    <property type="evidence" value="ECO:0007669"/>
    <property type="project" value="UniProtKB-KW"/>
</dbReference>
<dbReference type="InterPro" id="IPR020845">
    <property type="entry name" value="AMP-binding_CS"/>
</dbReference>
<evidence type="ECO:0000256" key="5">
    <source>
        <dbReference type="ARBA" id="ARBA00022840"/>
    </source>
</evidence>
<evidence type="ECO:0000313" key="12">
    <source>
        <dbReference type="Proteomes" id="UP000185744"/>
    </source>
</evidence>
<dbReference type="GO" id="GO:0043427">
    <property type="term" value="P:carbon fixation by 3-hydroxypropionate cycle"/>
    <property type="evidence" value="ECO:0007669"/>
    <property type="project" value="UniProtKB-ARBA"/>
</dbReference>
<dbReference type="Pfam" id="PF13193">
    <property type="entry name" value="AMP-binding_C"/>
    <property type="match status" value="1"/>
</dbReference>
<comment type="similarity">
    <text evidence="1">Belongs to the ATP-dependent AMP-binding enzyme family.</text>
</comment>
<evidence type="ECO:0000256" key="7">
    <source>
        <dbReference type="SAM" id="MobiDB-lite"/>
    </source>
</evidence>
<dbReference type="FunFam" id="3.40.50.12780:FF:000001">
    <property type="entry name" value="Acetyl-coenzyme A synthetase"/>
    <property type="match status" value="1"/>
</dbReference>
<dbReference type="InterPro" id="IPR042099">
    <property type="entry name" value="ANL_N_sf"/>
</dbReference>
<keyword evidence="3 11" id="KW-0436">Ligase</keyword>
<protein>
    <recommendedName>
        <fullName evidence="2 6">Acetate--CoA ligase</fullName>
        <ecNumber evidence="2 6">6.2.1.1</ecNumber>
    </recommendedName>
</protein>
<dbReference type="PROSITE" id="PS00455">
    <property type="entry name" value="AMP_BINDING"/>
    <property type="match status" value="1"/>
</dbReference>
<evidence type="ECO:0000256" key="2">
    <source>
        <dbReference type="ARBA" id="ARBA00013275"/>
    </source>
</evidence>
<dbReference type="AlphaFoldDB" id="A0A1Q6DVZ9"/>
<dbReference type="Pfam" id="PF00501">
    <property type="entry name" value="AMP-binding"/>
    <property type="match status" value="1"/>
</dbReference>
<dbReference type="GO" id="GO:0043955">
    <property type="term" value="F:3-hydroxypropionyl-CoA synthetase activity"/>
    <property type="evidence" value="ECO:0007669"/>
    <property type="project" value="UniProtKB-ARBA"/>
</dbReference>
<evidence type="ECO:0000259" key="8">
    <source>
        <dbReference type="Pfam" id="PF00501"/>
    </source>
</evidence>
<dbReference type="GO" id="GO:0019427">
    <property type="term" value="P:acetyl-CoA biosynthetic process from acetate"/>
    <property type="evidence" value="ECO:0007669"/>
    <property type="project" value="UniProtKB-UniRule"/>
</dbReference>